<comment type="caution">
    <text evidence="2">The sequence shown here is derived from an EMBL/GenBank/DDBJ whole genome shotgun (WGS) entry which is preliminary data.</text>
</comment>
<dbReference type="GO" id="GO:0006072">
    <property type="term" value="P:glycerol-3-phosphate metabolic process"/>
    <property type="evidence" value="ECO:0007669"/>
    <property type="project" value="TreeGrafter"/>
</dbReference>
<dbReference type="AlphaFoldDB" id="A0A7K6T9Y1"/>
<sequence length="206" mass="21980">AAGQPQRSGGDSGSQRRWKEEILRILAGIQAPLARPLLRFCAWVLLKLLSRLFLSVQLHRGQLATVQGAAGTPDVPLLFLCAHKSPLDAPLLALLLFSQGLGAPRVALGGDTCTPRLRALLARLGGVFLPPQDEAEGLAGAVLAAYMAELLRSRQPLLLFLEEPALPRVVAPAAQRWLRPVCLALRQGAVPDVTVVPVGMAYDVTP</sequence>
<evidence type="ECO:0000259" key="1">
    <source>
        <dbReference type="SMART" id="SM00563"/>
    </source>
</evidence>
<keyword evidence="3" id="KW-1185">Reference proteome</keyword>
<dbReference type="EMBL" id="VZSB01002678">
    <property type="protein sequence ID" value="NWX07078.1"/>
    <property type="molecule type" value="Genomic_DNA"/>
</dbReference>
<evidence type="ECO:0000313" key="2">
    <source>
        <dbReference type="EMBL" id="NWX07078.1"/>
    </source>
</evidence>
<protein>
    <submittedName>
        <fullName evidence="2">GPAT2 acyltransferase</fullName>
    </submittedName>
</protein>
<evidence type="ECO:0000313" key="3">
    <source>
        <dbReference type="Proteomes" id="UP000546235"/>
    </source>
</evidence>
<dbReference type="GO" id="GO:0019432">
    <property type="term" value="P:triglyceride biosynthetic process"/>
    <property type="evidence" value="ECO:0007669"/>
    <property type="project" value="TreeGrafter"/>
</dbReference>
<keyword evidence="2" id="KW-0808">Transferase</keyword>
<dbReference type="PANTHER" id="PTHR12563:SF15">
    <property type="entry name" value="GLYCEROL-3-PHOSPHATE ACYLTRANSFERASE 2, MITOCHONDRIAL"/>
    <property type="match status" value="1"/>
</dbReference>
<gene>
    <name evidence="2" type="primary">Gpat2_0</name>
    <name evidence="2" type="ORF">CALNIC_R03875</name>
</gene>
<keyword evidence="2" id="KW-0012">Acyltransferase</keyword>
<dbReference type="PANTHER" id="PTHR12563">
    <property type="entry name" value="GLYCEROL-3-PHOSPHATE ACYLTRANSFERASE"/>
    <property type="match status" value="1"/>
</dbReference>
<dbReference type="Pfam" id="PF01553">
    <property type="entry name" value="Acyltransferase"/>
    <property type="match status" value="1"/>
</dbReference>
<feature type="non-terminal residue" evidence="2">
    <location>
        <position position="1"/>
    </location>
</feature>
<organism evidence="2 3">
    <name type="scientific">Caloenas nicobarica</name>
    <name type="common">Nicobar pigeon</name>
    <dbReference type="NCBI Taxonomy" id="187106"/>
    <lineage>
        <taxon>Eukaryota</taxon>
        <taxon>Metazoa</taxon>
        <taxon>Chordata</taxon>
        <taxon>Craniata</taxon>
        <taxon>Vertebrata</taxon>
        <taxon>Euteleostomi</taxon>
        <taxon>Archelosauria</taxon>
        <taxon>Archosauria</taxon>
        <taxon>Dinosauria</taxon>
        <taxon>Saurischia</taxon>
        <taxon>Theropoda</taxon>
        <taxon>Coelurosauria</taxon>
        <taxon>Aves</taxon>
        <taxon>Neognathae</taxon>
        <taxon>Neoaves</taxon>
        <taxon>Columbimorphae</taxon>
        <taxon>Columbiformes</taxon>
        <taxon>Columbidae</taxon>
        <taxon>Caloenas</taxon>
    </lineage>
</organism>
<proteinExistence type="predicted"/>
<dbReference type="SMART" id="SM00563">
    <property type="entry name" value="PlsC"/>
    <property type="match status" value="1"/>
</dbReference>
<feature type="domain" description="Phospholipid/glycerol acyltransferase" evidence="1">
    <location>
        <begin position="77"/>
        <end position="203"/>
    </location>
</feature>
<dbReference type="InterPro" id="IPR002123">
    <property type="entry name" value="Plipid/glycerol_acylTrfase"/>
</dbReference>
<dbReference type="Proteomes" id="UP000546235">
    <property type="component" value="Unassembled WGS sequence"/>
</dbReference>
<dbReference type="InterPro" id="IPR022284">
    <property type="entry name" value="GPAT/DHAPAT"/>
</dbReference>
<accession>A0A7K6T9Y1</accession>
<dbReference type="GO" id="GO:0004366">
    <property type="term" value="F:glycerol-3-phosphate O-acyltransferase activity"/>
    <property type="evidence" value="ECO:0007669"/>
    <property type="project" value="TreeGrafter"/>
</dbReference>
<name>A0A7K6T9Y1_CALNI</name>
<feature type="non-terminal residue" evidence="2">
    <location>
        <position position="206"/>
    </location>
</feature>
<dbReference type="GO" id="GO:0008654">
    <property type="term" value="P:phospholipid biosynthetic process"/>
    <property type="evidence" value="ECO:0007669"/>
    <property type="project" value="TreeGrafter"/>
</dbReference>
<reference evidence="2 3" key="1">
    <citation type="submission" date="2019-09" db="EMBL/GenBank/DDBJ databases">
        <title>Bird 10,000 Genomes (B10K) Project - Family phase.</title>
        <authorList>
            <person name="Zhang G."/>
        </authorList>
    </citation>
    <scope>NUCLEOTIDE SEQUENCE [LARGE SCALE GENOMIC DNA]</scope>
    <source>
        <strain evidence="2">OUT-0007</strain>
        <tissue evidence="2">Blood</tissue>
    </source>
</reference>
<dbReference type="GO" id="GO:0031966">
    <property type="term" value="C:mitochondrial membrane"/>
    <property type="evidence" value="ECO:0007669"/>
    <property type="project" value="TreeGrafter"/>
</dbReference>
<dbReference type="GO" id="GO:0034587">
    <property type="term" value="P:piRNA processing"/>
    <property type="evidence" value="ECO:0007669"/>
    <property type="project" value="TreeGrafter"/>
</dbReference>
<dbReference type="GO" id="GO:0006631">
    <property type="term" value="P:fatty acid metabolic process"/>
    <property type="evidence" value="ECO:0007669"/>
    <property type="project" value="TreeGrafter"/>
</dbReference>